<feature type="transmembrane region" description="Helical" evidence="1">
    <location>
        <begin position="7"/>
        <end position="26"/>
    </location>
</feature>
<name>A0ABD5IK66_SERMA</name>
<evidence type="ECO:0000256" key="1">
    <source>
        <dbReference type="SAM" id="Phobius"/>
    </source>
</evidence>
<sequence>MGNKRKDTVTGGVIILLVIIGFLFHASERKKSAVIATYSTNVSDTSSQTHPAAPVYSATATENPSVEKFVNTDKLNVRASPSGKVIGSVIRGEKITVYQKKADWIRISQKTEKPRWISAKSLCDYAECYIKPTITKAIKAPAKQTLPIKKPPQNSSSGSCPCSSGNICIGPRGGRYCITSGGNKRYGV</sequence>
<keyword evidence="1" id="KW-1133">Transmembrane helix</keyword>
<evidence type="ECO:0000313" key="3">
    <source>
        <dbReference type="EMBL" id="MDX7084490.1"/>
    </source>
</evidence>
<dbReference type="EMBL" id="JAXABG010000014">
    <property type="protein sequence ID" value="MDX7084490.1"/>
    <property type="molecule type" value="Genomic_DNA"/>
</dbReference>
<dbReference type="Pfam" id="PF08239">
    <property type="entry name" value="SH3_3"/>
    <property type="match status" value="1"/>
</dbReference>
<proteinExistence type="predicted"/>
<dbReference type="InterPro" id="IPR003646">
    <property type="entry name" value="SH3-like_bac-type"/>
</dbReference>
<evidence type="ECO:0000313" key="4">
    <source>
        <dbReference type="Proteomes" id="UP001275057"/>
    </source>
</evidence>
<keyword evidence="1" id="KW-0812">Transmembrane</keyword>
<reference evidence="3 4" key="1">
    <citation type="submission" date="2023-11" db="EMBL/GenBank/DDBJ databases">
        <title>Detection of rare carbapenemases in Enterobacterales - comparison of two colorimetric and two CIM-based carbapenemase assays.</title>
        <authorList>
            <person name="Schaffarczyk L."/>
            <person name="Noster J."/>
            <person name="Stelzer Y."/>
            <person name="Sattler J."/>
            <person name="Gatermann S."/>
            <person name="Hamprecht A."/>
        </authorList>
    </citation>
    <scope>NUCLEOTIDE SEQUENCE [LARGE SCALE GENOMIC DNA]</scope>
    <source>
        <strain evidence="3 4">CIM-Carb-136</strain>
    </source>
</reference>
<dbReference type="Gene3D" id="2.30.30.40">
    <property type="entry name" value="SH3 Domains"/>
    <property type="match status" value="1"/>
</dbReference>
<dbReference type="Proteomes" id="UP001275057">
    <property type="component" value="Unassembled WGS sequence"/>
</dbReference>
<keyword evidence="1" id="KW-0472">Membrane</keyword>
<evidence type="ECO:0000259" key="2">
    <source>
        <dbReference type="Pfam" id="PF08239"/>
    </source>
</evidence>
<comment type="caution">
    <text evidence="3">The sequence shown here is derived from an EMBL/GenBank/DDBJ whole genome shotgun (WGS) entry which is preliminary data.</text>
</comment>
<dbReference type="AlphaFoldDB" id="A0ABD5IK66"/>
<organism evidence="3 4">
    <name type="scientific">Serratia marcescens</name>
    <dbReference type="NCBI Taxonomy" id="615"/>
    <lineage>
        <taxon>Bacteria</taxon>
        <taxon>Pseudomonadati</taxon>
        <taxon>Pseudomonadota</taxon>
        <taxon>Gammaproteobacteria</taxon>
        <taxon>Enterobacterales</taxon>
        <taxon>Yersiniaceae</taxon>
        <taxon>Serratia</taxon>
    </lineage>
</organism>
<protein>
    <submittedName>
        <fullName evidence="3">SH3 domain-containing protein</fullName>
    </submittedName>
</protein>
<accession>A0ABD5IK66</accession>
<gene>
    <name evidence="3" type="ORF">SJ435_19060</name>
</gene>
<dbReference type="RefSeq" id="WP_072271024.1">
    <property type="nucleotide sequence ID" value="NZ_CAMIRQ010000001.1"/>
</dbReference>
<feature type="domain" description="SH3b" evidence="2">
    <location>
        <begin position="74"/>
        <end position="121"/>
    </location>
</feature>